<feature type="region of interest" description="Disordered" evidence="12">
    <location>
        <begin position="354"/>
        <end position="386"/>
    </location>
</feature>
<evidence type="ECO:0000256" key="2">
    <source>
        <dbReference type="ARBA" id="ARBA00022475"/>
    </source>
</evidence>
<comment type="subcellular location">
    <subcellularLocation>
        <location evidence="1">Cell membrane</location>
        <topology evidence="1">Multi-pass membrane protein</topology>
    </subcellularLocation>
</comment>
<feature type="transmembrane region" description="Helical" evidence="13">
    <location>
        <begin position="457"/>
        <end position="474"/>
    </location>
</feature>
<keyword evidence="10" id="KW-0807">Transducer</keyword>
<evidence type="ECO:0000256" key="11">
    <source>
        <dbReference type="ARBA" id="ARBA00023288"/>
    </source>
</evidence>
<proteinExistence type="predicted"/>
<dbReference type="PANTHER" id="PTHR24243">
    <property type="entry name" value="G-PROTEIN COUPLED RECEPTOR"/>
    <property type="match status" value="1"/>
</dbReference>
<dbReference type="Proteomes" id="UP000233100">
    <property type="component" value="Chromosome 10"/>
</dbReference>
<keyword evidence="3 13" id="KW-0812">Transmembrane</keyword>
<dbReference type="GO" id="GO:0016492">
    <property type="term" value="F:G protein-coupled neurotensin receptor activity"/>
    <property type="evidence" value="ECO:0007669"/>
    <property type="project" value="InterPro"/>
</dbReference>
<feature type="transmembrane region" description="Helical" evidence="13">
    <location>
        <begin position="391"/>
        <end position="408"/>
    </location>
</feature>
<dbReference type="PROSITE" id="PS50262">
    <property type="entry name" value="G_PROTEIN_RECEP_F1_2"/>
    <property type="match status" value="1"/>
</dbReference>
<evidence type="ECO:0000256" key="7">
    <source>
        <dbReference type="ARBA" id="ARBA00023139"/>
    </source>
</evidence>
<evidence type="ECO:0000259" key="14">
    <source>
        <dbReference type="PROSITE" id="PS50262"/>
    </source>
</evidence>
<evidence type="ECO:0000313" key="16">
    <source>
        <dbReference type="Proteomes" id="UP000233100"/>
    </source>
</evidence>
<keyword evidence="16" id="KW-1185">Reference proteome</keyword>
<dbReference type="InterPro" id="IPR003984">
    <property type="entry name" value="NT_rcpt"/>
</dbReference>
<evidence type="ECO:0000256" key="4">
    <source>
        <dbReference type="ARBA" id="ARBA00022989"/>
    </source>
</evidence>
<evidence type="ECO:0000256" key="5">
    <source>
        <dbReference type="ARBA" id="ARBA00023040"/>
    </source>
</evidence>
<dbReference type="PRINTS" id="PR00237">
    <property type="entry name" value="GPCRRHODOPSN"/>
</dbReference>
<protein>
    <recommendedName>
        <fullName evidence="14">G-protein coupled receptors family 1 profile domain-containing protein</fullName>
    </recommendedName>
</protein>
<feature type="transmembrane region" description="Helical" evidence="13">
    <location>
        <begin position="428"/>
        <end position="451"/>
    </location>
</feature>
<feature type="compositionally biased region" description="Low complexity" evidence="12">
    <location>
        <begin position="241"/>
        <end position="274"/>
    </location>
</feature>
<organism evidence="15 16">
    <name type="scientific">Macaca fascicularis</name>
    <name type="common">Crab-eating macaque</name>
    <name type="synonym">Cynomolgus monkey</name>
    <dbReference type="NCBI Taxonomy" id="9541"/>
    <lineage>
        <taxon>Eukaryota</taxon>
        <taxon>Metazoa</taxon>
        <taxon>Chordata</taxon>
        <taxon>Craniata</taxon>
        <taxon>Vertebrata</taxon>
        <taxon>Euteleostomi</taxon>
        <taxon>Mammalia</taxon>
        <taxon>Eutheria</taxon>
        <taxon>Euarchontoglires</taxon>
        <taxon>Primates</taxon>
        <taxon>Haplorrhini</taxon>
        <taxon>Catarrhini</taxon>
        <taxon>Cercopithecidae</taxon>
        <taxon>Cercopithecinae</taxon>
        <taxon>Macaca</taxon>
    </lineage>
</organism>
<name>A0A7N9ICC1_MACFA</name>
<evidence type="ECO:0000256" key="8">
    <source>
        <dbReference type="ARBA" id="ARBA00023157"/>
    </source>
</evidence>
<evidence type="ECO:0000256" key="3">
    <source>
        <dbReference type="ARBA" id="ARBA00022692"/>
    </source>
</evidence>
<dbReference type="PRINTS" id="PR01479">
    <property type="entry name" value="NEUROTENSINR"/>
</dbReference>
<feature type="domain" description="G-protein coupled receptors family 1 profile" evidence="14">
    <location>
        <begin position="394"/>
        <end position="451"/>
    </location>
</feature>
<reference evidence="15" key="2">
    <citation type="submission" date="2025-08" db="UniProtKB">
        <authorList>
            <consortium name="Ensembl"/>
        </authorList>
    </citation>
    <scope>IDENTIFICATION</scope>
</reference>
<keyword evidence="11" id="KW-0449">Lipoprotein</keyword>
<dbReference type="Ensembl" id="ENSMFAT00000098750.1">
    <property type="protein sequence ID" value="ENSMFAP00000053138.1"/>
    <property type="gene ID" value="ENSMFAG00000030438.2"/>
</dbReference>
<accession>A0A7N9ICC1</accession>
<dbReference type="InterPro" id="IPR000276">
    <property type="entry name" value="GPCR_Rhodpsn"/>
</dbReference>
<dbReference type="PANTHER" id="PTHR24243:SF9">
    <property type="entry name" value="NEUROTENSIN RECEPTOR TYPE 1"/>
    <property type="match status" value="1"/>
</dbReference>
<evidence type="ECO:0000256" key="1">
    <source>
        <dbReference type="ARBA" id="ARBA00004651"/>
    </source>
</evidence>
<reference evidence="15 16" key="1">
    <citation type="submission" date="2013-03" db="EMBL/GenBank/DDBJ databases">
        <authorList>
            <person name="Warren W."/>
            <person name="Wilson R.K."/>
        </authorList>
    </citation>
    <scope>NUCLEOTIDE SEQUENCE</scope>
</reference>
<evidence type="ECO:0000313" key="15">
    <source>
        <dbReference type="Ensembl" id="ENSMFAP00000053138.1"/>
    </source>
</evidence>
<dbReference type="AlphaFoldDB" id="A0A7N9ICC1"/>
<keyword evidence="2" id="KW-1003">Cell membrane</keyword>
<keyword evidence="7" id="KW-0564">Palmitate</keyword>
<evidence type="ECO:0000256" key="13">
    <source>
        <dbReference type="SAM" id="Phobius"/>
    </source>
</evidence>
<keyword evidence="4 13" id="KW-1133">Transmembrane helix</keyword>
<evidence type="ECO:0000256" key="6">
    <source>
        <dbReference type="ARBA" id="ARBA00023136"/>
    </source>
</evidence>
<dbReference type="Gene3D" id="1.20.1070.10">
    <property type="entry name" value="Rhodopsin 7-helix transmembrane proteins"/>
    <property type="match status" value="1"/>
</dbReference>
<dbReference type="GeneTree" id="ENSGT01120000271823"/>
<sequence>GARRARGRRFGSEGGERAGAAVRAFLPAPQARPAQPEPGWALSSGAWGTARFGDQRHPEPVASAEPGDSPRNRGVWSQEPGAGSPELGVRRSAEPGAPGGASGSGASRLDGAPAGLRHAPSSGLPFIGPRLRRAQSARTSSPGGAGQSRGPQRPPCASTAPRREPRARRPPTPSSGRRQDWRRAASPGLQQRFGQRVGARPGGTQQRAGREHRHLLQGAGDRRVPGALRGGHRGQHGDGVHAGAEEVAAESAEHGALPPGQPGAVRPAHPAAGHAGGAVQLHLGAPPLGLRRRGLPRLLLPARRLHLRHGPQRGQPECGALPGHLPPLQGQDPHVPKPHQEVHQRHLARLGPAGGAHAVHHGRAEPQRRRPARRWPGVHPHHPHRHCQSRHTGAVVIAFVVCWLPYHVRRLMFCYISDEQWTPFLYDFYHYFYMVTNALFYVSSTINPILYNLVSANFRHIFLATLACLCPVWRRRRKRPAFSRKANSVSSNHTLSSNATRETLY</sequence>
<dbReference type="InterPro" id="IPR017452">
    <property type="entry name" value="GPCR_Rhodpsn_7TM"/>
</dbReference>
<keyword evidence="9" id="KW-0675">Receptor</keyword>
<keyword evidence="5" id="KW-0297">G-protein coupled receptor</keyword>
<dbReference type="GO" id="GO:0005886">
    <property type="term" value="C:plasma membrane"/>
    <property type="evidence" value="ECO:0007669"/>
    <property type="project" value="UniProtKB-SubCell"/>
</dbReference>
<evidence type="ECO:0000256" key="10">
    <source>
        <dbReference type="ARBA" id="ARBA00023224"/>
    </source>
</evidence>
<dbReference type="SUPFAM" id="SSF81321">
    <property type="entry name" value="Family A G protein-coupled receptor-like"/>
    <property type="match status" value="1"/>
</dbReference>
<keyword evidence="6 13" id="KW-0472">Membrane</keyword>
<dbReference type="Pfam" id="PF00001">
    <property type="entry name" value="7tm_1"/>
    <property type="match status" value="1"/>
</dbReference>
<feature type="region of interest" description="Disordered" evidence="12">
    <location>
        <begin position="23"/>
        <end position="274"/>
    </location>
</feature>
<evidence type="ECO:0000256" key="12">
    <source>
        <dbReference type="SAM" id="MobiDB-lite"/>
    </source>
</evidence>
<keyword evidence="8" id="KW-1015">Disulfide bond</keyword>
<feature type="compositionally biased region" description="Low complexity" evidence="12">
    <location>
        <begin position="23"/>
        <end position="38"/>
    </location>
</feature>
<reference evidence="15" key="3">
    <citation type="submission" date="2025-09" db="UniProtKB">
        <authorList>
            <consortium name="Ensembl"/>
        </authorList>
    </citation>
    <scope>IDENTIFICATION</scope>
</reference>
<evidence type="ECO:0000256" key="9">
    <source>
        <dbReference type="ARBA" id="ARBA00023170"/>
    </source>
</evidence>